<evidence type="ECO:0000313" key="2">
    <source>
        <dbReference type="EMBL" id="MDK2562578.1"/>
    </source>
</evidence>
<dbReference type="SUPFAM" id="SSF52821">
    <property type="entry name" value="Rhodanese/Cell cycle control phosphatase"/>
    <property type="match status" value="1"/>
</dbReference>
<name>A0ABT7E6M0_9FIRM</name>
<dbReference type="InterPro" id="IPR050229">
    <property type="entry name" value="GlpE_sulfurtransferase"/>
</dbReference>
<dbReference type="PANTHER" id="PTHR43031:SF1">
    <property type="entry name" value="PYRIDINE NUCLEOTIDE-DISULPHIDE OXIDOREDUCTASE"/>
    <property type="match status" value="1"/>
</dbReference>
<keyword evidence="3" id="KW-1185">Reference proteome</keyword>
<dbReference type="InterPro" id="IPR001763">
    <property type="entry name" value="Rhodanese-like_dom"/>
</dbReference>
<dbReference type="Gene3D" id="3.40.250.10">
    <property type="entry name" value="Rhodanese-like domain"/>
    <property type="match status" value="1"/>
</dbReference>
<dbReference type="RefSeq" id="WP_026901712.1">
    <property type="nucleotide sequence ID" value="NZ_JASKYM010000001.1"/>
</dbReference>
<protein>
    <submittedName>
        <fullName evidence="2">Rhodanese-like domain-containing protein</fullName>
    </submittedName>
</protein>
<dbReference type="SMART" id="SM00450">
    <property type="entry name" value="RHOD"/>
    <property type="match status" value="1"/>
</dbReference>
<dbReference type="PANTHER" id="PTHR43031">
    <property type="entry name" value="FAD-DEPENDENT OXIDOREDUCTASE"/>
    <property type="match status" value="1"/>
</dbReference>
<sequence>MNYININNENLKELIKDDILLLDIRTKEEYEEKNIPNSINIQLNDLLYNIDEIEEYKNKKIVVYCRSGHRSITACNLLSMEGFTNLYNLEKGIINYKL</sequence>
<feature type="domain" description="Rhodanese" evidence="1">
    <location>
        <begin position="15"/>
        <end position="97"/>
    </location>
</feature>
<dbReference type="Proteomes" id="UP001301012">
    <property type="component" value="Unassembled WGS sequence"/>
</dbReference>
<organism evidence="2 3">
    <name type="scientific">Romboutsia sedimentorum</name>
    <dbReference type="NCBI Taxonomy" id="1368474"/>
    <lineage>
        <taxon>Bacteria</taxon>
        <taxon>Bacillati</taxon>
        <taxon>Bacillota</taxon>
        <taxon>Clostridia</taxon>
        <taxon>Peptostreptococcales</taxon>
        <taxon>Peptostreptococcaceae</taxon>
        <taxon>Romboutsia</taxon>
    </lineage>
</organism>
<comment type="caution">
    <text evidence="2">The sequence shown here is derived from an EMBL/GenBank/DDBJ whole genome shotgun (WGS) entry which is preliminary data.</text>
</comment>
<dbReference type="EMBL" id="JASKYM010000001">
    <property type="protein sequence ID" value="MDK2562578.1"/>
    <property type="molecule type" value="Genomic_DNA"/>
</dbReference>
<proteinExistence type="predicted"/>
<evidence type="ECO:0000259" key="1">
    <source>
        <dbReference type="PROSITE" id="PS50206"/>
    </source>
</evidence>
<accession>A0ABT7E6M0</accession>
<dbReference type="CDD" id="cd00158">
    <property type="entry name" value="RHOD"/>
    <property type="match status" value="1"/>
</dbReference>
<evidence type="ECO:0000313" key="3">
    <source>
        <dbReference type="Proteomes" id="UP001301012"/>
    </source>
</evidence>
<reference evidence="2 3" key="1">
    <citation type="submission" date="2023-05" db="EMBL/GenBank/DDBJ databases">
        <title>Rombocin, a short stable natural nisin variant, displays selective antimicrobial activity against Listeria monocytogenes and employs dual mode of action to kill target bacterial strains.</title>
        <authorList>
            <person name="Wambui J."/>
            <person name="Stephan R."/>
            <person name="Kuipers O.P."/>
        </authorList>
    </citation>
    <scope>NUCLEOTIDE SEQUENCE [LARGE SCALE GENOMIC DNA]</scope>
    <source>
        <strain evidence="2 3">RC002</strain>
    </source>
</reference>
<dbReference type="Pfam" id="PF00581">
    <property type="entry name" value="Rhodanese"/>
    <property type="match status" value="1"/>
</dbReference>
<dbReference type="InterPro" id="IPR036873">
    <property type="entry name" value="Rhodanese-like_dom_sf"/>
</dbReference>
<dbReference type="PROSITE" id="PS50206">
    <property type="entry name" value="RHODANESE_3"/>
    <property type="match status" value="1"/>
</dbReference>
<gene>
    <name evidence="2" type="ORF">QOZ84_03375</name>
</gene>